<protein>
    <recommendedName>
        <fullName evidence="5">UrcA family protein</fullName>
    </recommendedName>
</protein>
<feature type="region of interest" description="Disordered" evidence="1">
    <location>
        <begin position="113"/>
        <end position="141"/>
    </location>
</feature>
<dbReference type="RefSeq" id="WP_157613335.1">
    <property type="nucleotide sequence ID" value="NZ_CP046622.1"/>
</dbReference>
<dbReference type="OrthoDB" id="8852762at2"/>
<accession>A0A6I6H508</accession>
<name>A0A6I6H508_VARPD</name>
<proteinExistence type="predicted"/>
<dbReference type="Proteomes" id="UP000425817">
    <property type="component" value="Chromosome"/>
</dbReference>
<sequence length="141" mass="15132">MLTLPAWAQVLWAAVVPASAQDTRPHPAEIDPAMVEYGAARERIGANLEAALGQCETQAEPARTVCVKEAQGREKVATAELHHQRSPSDASARRLAETRVAVNYEVAREKCNQRQGGDKAACLSRASEEESKARAGIRTGG</sequence>
<organism evidence="3 4">
    <name type="scientific">Variovorax paradoxus</name>
    <dbReference type="NCBI Taxonomy" id="34073"/>
    <lineage>
        <taxon>Bacteria</taxon>
        <taxon>Pseudomonadati</taxon>
        <taxon>Pseudomonadota</taxon>
        <taxon>Betaproteobacteria</taxon>
        <taxon>Burkholderiales</taxon>
        <taxon>Comamonadaceae</taxon>
        <taxon>Variovorax</taxon>
    </lineage>
</organism>
<feature type="signal peptide" evidence="2">
    <location>
        <begin position="1"/>
        <end position="20"/>
    </location>
</feature>
<evidence type="ECO:0000313" key="3">
    <source>
        <dbReference type="EMBL" id="QGW81952.1"/>
    </source>
</evidence>
<evidence type="ECO:0000313" key="4">
    <source>
        <dbReference type="Proteomes" id="UP000425817"/>
    </source>
</evidence>
<keyword evidence="2" id="KW-0732">Signal</keyword>
<dbReference type="EMBL" id="CP046622">
    <property type="protein sequence ID" value="QGW81952.1"/>
    <property type="molecule type" value="Genomic_DNA"/>
</dbReference>
<gene>
    <name evidence="3" type="ORF">GOQ09_10275</name>
</gene>
<evidence type="ECO:0000256" key="1">
    <source>
        <dbReference type="SAM" id="MobiDB-lite"/>
    </source>
</evidence>
<dbReference type="AlphaFoldDB" id="A0A6I6H508"/>
<reference evidence="3 4" key="1">
    <citation type="submission" date="2019-12" db="EMBL/GenBank/DDBJ databases">
        <title>Hybrid Genome Assemblies of two High G+C Isolates from Undergraduate Microbiology Courses.</title>
        <authorList>
            <person name="Ne Ville C.J."/>
            <person name="Enright D."/>
            <person name="Hernandez I."/>
            <person name="Dodsworth J."/>
            <person name="Orwin P.M."/>
        </authorList>
    </citation>
    <scope>NUCLEOTIDE SEQUENCE [LARGE SCALE GENOMIC DNA]</scope>
    <source>
        <strain evidence="3 4">CSUSB</strain>
    </source>
</reference>
<evidence type="ECO:0000256" key="2">
    <source>
        <dbReference type="SAM" id="SignalP"/>
    </source>
</evidence>
<feature type="chain" id="PRO_5026280633" description="UrcA family protein" evidence="2">
    <location>
        <begin position="21"/>
        <end position="141"/>
    </location>
</feature>
<evidence type="ECO:0008006" key="5">
    <source>
        <dbReference type="Google" id="ProtNLM"/>
    </source>
</evidence>